<reference evidence="2 3" key="1">
    <citation type="journal article" date="2020" name="bioRxiv">
        <title>Sequence and annotation of 42 cannabis genomes reveals extensive copy number variation in cannabinoid synthesis and pathogen resistance genes.</title>
        <authorList>
            <person name="Mckernan K.J."/>
            <person name="Helbert Y."/>
            <person name="Kane L.T."/>
            <person name="Ebling H."/>
            <person name="Zhang L."/>
            <person name="Liu B."/>
            <person name="Eaton Z."/>
            <person name="Mclaughlin S."/>
            <person name="Kingan S."/>
            <person name="Baybayan P."/>
            <person name="Concepcion G."/>
            <person name="Jordan M."/>
            <person name="Riva A."/>
            <person name="Barbazuk W."/>
            <person name="Harkins T."/>
        </authorList>
    </citation>
    <scope>NUCLEOTIDE SEQUENCE [LARGE SCALE GENOMIC DNA]</scope>
    <source>
        <strain evidence="3">cv. Jamaican Lion 4</strain>
        <tissue evidence="2">Leaf</tissue>
    </source>
</reference>
<dbReference type="Pfam" id="PF13456">
    <property type="entry name" value="RVT_3"/>
    <property type="match status" value="1"/>
</dbReference>
<proteinExistence type="predicted"/>
<evidence type="ECO:0000313" key="3">
    <source>
        <dbReference type="Proteomes" id="UP000525078"/>
    </source>
</evidence>
<sequence length="175" mass="19465">MPYAIDLVSIRWLPKYRFVLTMSILPRTNLIGFIKKHATFHTKDELDANGLIFSHYPIPRTLNTHADPLTWTPPNVGKLKVDVDTSIDSINRKVRISVVLCNHLGVTLASGVVPISAFLSLSIAEAIAVLQGLLLCLRLGYSTIKVSMFSPCRRNANRYTCNMAKLAISLENTKT</sequence>
<dbReference type="AlphaFoldDB" id="A0A7J6E834"/>
<evidence type="ECO:0000259" key="1">
    <source>
        <dbReference type="Pfam" id="PF13456"/>
    </source>
</evidence>
<evidence type="ECO:0000313" key="2">
    <source>
        <dbReference type="EMBL" id="KAF4354598.1"/>
    </source>
</evidence>
<dbReference type="GO" id="GO:0004523">
    <property type="term" value="F:RNA-DNA hybrid ribonuclease activity"/>
    <property type="evidence" value="ECO:0007669"/>
    <property type="project" value="InterPro"/>
</dbReference>
<dbReference type="GO" id="GO:0003676">
    <property type="term" value="F:nucleic acid binding"/>
    <property type="evidence" value="ECO:0007669"/>
    <property type="project" value="InterPro"/>
</dbReference>
<dbReference type="InterPro" id="IPR002156">
    <property type="entry name" value="RNaseH_domain"/>
</dbReference>
<comment type="caution">
    <text evidence="2">The sequence shown here is derived from an EMBL/GenBank/DDBJ whole genome shotgun (WGS) entry which is preliminary data.</text>
</comment>
<dbReference type="PANTHER" id="PTHR47074:SF11">
    <property type="entry name" value="REVERSE TRANSCRIPTASE-LIKE PROTEIN"/>
    <property type="match status" value="1"/>
</dbReference>
<dbReference type="EMBL" id="JAATIP010000278">
    <property type="protein sequence ID" value="KAF4354598.1"/>
    <property type="molecule type" value="Genomic_DNA"/>
</dbReference>
<organism evidence="2 3">
    <name type="scientific">Cannabis sativa</name>
    <name type="common">Hemp</name>
    <name type="synonym">Marijuana</name>
    <dbReference type="NCBI Taxonomy" id="3483"/>
    <lineage>
        <taxon>Eukaryota</taxon>
        <taxon>Viridiplantae</taxon>
        <taxon>Streptophyta</taxon>
        <taxon>Embryophyta</taxon>
        <taxon>Tracheophyta</taxon>
        <taxon>Spermatophyta</taxon>
        <taxon>Magnoliopsida</taxon>
        <taxon>eudicotyledons</taxon>
        <taxon>Gunneridae</taxon>
        <taxon>Pentapetalae</taxon>
        <taxon>rosids</taxon>
        <taxon>fabids</taxon>
        <taxon>Rosales</taxon>
        <taxon>Cannabaceae</taxon>
        <taxon>Cannabis</taxon>
    </lineage>
</organism>
<gene>
    <name evidence="2" type="ORF">F8388_009589</name>
</gene>
<name>A0A7J6E834_CANSA</name>
<dbReference type="InterPro" id="IPR052929">
    <property type="entry name" value="RNase_H-like_EbsB-rel"/>
</dbReference>
<accession>A0A7J6E834</accession>
<protein>
    <recommendedName>
        <fullName evidence="1">RNase H type-1 domain-containing protein</fullName>
    </recommendedName>
</protein>
<feature type="domain" description="RNase H type-1" evidence="1">
    <location>
        <begin position="85"/>
        <end position="146"/>
    </location>
</feature>
<dbReference type="Proteomes" id="UP000525078">
    <property type="component" value="Unassembled WGS sequence"/>
</dbReference>
<dbReference type="PANTHER" id="PTHR47074">
    <property type="entry name" value="BNAC02G40300D PROTEIN"/>
    <property type="match status" value="1"/>
</dbReference>